<organism evidence="1 2">
    <name type="scientific">Paenibacillus illinoisensis</name>
    <dbReference type="NCBI Taxonomy" id="59845"/>
    <lineage>
        <taxon>Bacteria</taxon>
        <taxon>Bacillati</taxon>
        <taxon>Bacillota</taxon>
        <taxon>Bacilli</taxon>
        <taxon>Bacillales</taxon>
        <taxon>Paenibacillaceae</taxon>
        <taxon>Paenibacillus</taxon>
    </lineage>
</organism>
<sequence length="56" mass="6860">MRKAIIRGYVIFDEEELQHKDDIVGQIDHELFNVEGVVEWEFDYELNEEIEYIRED</sequence>
<accession>A0A2W0C740</accession>
<evidence type="ECO:0000313" key="2">
    <source>
        <dbReference type="Proteomes" id="UP000247459"/>
    </source>
</evidence>
<name>A0A2W0C740_9BACL</name>
<reference evidence="1 2" key="1">
    <citation type="submission" date="2018-01" db="EMBL/GenBank/DDBJ databases">
        <title>Genome sequence of the PGP bacterium Paenibacillus illinoisensis E3.</title>
        <authorList>
            <person name="Rolli E."/>
            <person name="Marasco R."/>
            <person name="Bessem C."/>
            <person name="Michoud G."/>
            <person name="Gaiarsa S."/>
            <person name="Borin S."/>
            <person name="Daffonchio D."/>
        </authorList>
    </citation>
    <scope>NUCLEOTIDE SEQUENCE [LARGE SCALE GENOMIC DNA]</scope>
    <source>
        <strain evidence="1 2">E3</strain>
    </source>
</reference>
<proteinExistence type="predicted"/>
<evidence type="ECO:0000313" key="1">
    <source>
        <dbReference type="EMBL" id="PYY28256.1"/>
    </source>
</evidence>
<dbReference type="EMBL" id="PRLG01000020">
    <property type="protein sequence ID" value="PYY28256.1"/>
    <property type="molecule type" value="Genomic_DNA"/>
</dbReference>
<gene>
    <name evidence="1" type="ORF">PIL02S_03402</name>
</gene>
<comment type="caution">
    <text evidence="1">The sequence shown here is derived from an EMBL/GenBank/DDBJ whole genome shotgun (WGS) entry which is preliminary data.</text>
</comment>
<dbReference type="AlphaFoldDB" id="A0A2W0C740"/>
<protein>
    <submittedName>
        <fullName evidence="1">Uncharacterized protein</fullName>
    </submittedName>
</protein>
<dbReference type="Proteomes" id="UP000247459">
    <property type="component" value="Unassembled WGS sequence"/>
</dbReference>
<dbReference type="RefSeq" id="WP_181429834.1">
    <property type="nucleotide sequence ID" value="NZ_PRLG01000020.1"/>
</dbReference>